<dbReference type="Proteomes" id="UP001500325">
    <property type="component" value="Unassembled WGS sequence"/>
</dbReference>
<sequence>MTPHPRPAISLGGYAATVYSRPVTVGADEDAYVQVAGDTDAVVVGFRGVLAALVGRPDVHLAPAAALPRAAGRPGGAARSRRDRGLILAVGTERR</sequence>
<gene>
    <name evidence="2" type="ORF">GCM10023215_12770</name>
</gene>
<dbReference type="RefSeq" id="WP_345378982.1">
    <property type="nucleotide sequence ID" value="NZ_BAABIC010000003.1"/>
</dbReference>
<accession>A0ABP8W5L8</accession>
<evidence type="ECO:0000313" key="2">
    <source>
        <dbReference type="EMBL" id="GAA4680750.1"/>
    </source>
</evidence>
<protein>
    <submittedName>
        <fullName evidence="2">Uncharacterized protein</fullName>
    </submittedName>
</protein>
<evidence type="ECO:0000313" key="3">
    <source>
        <dbReference type="Proteomes" id="UP001500325"/>
    </source>
</evidence>
<keyword evidence="3" id="KW-1185">Reference proteome</keyword>
<comment type="caution">
    <text evidence="2">The sequence shown here is derived from an EMBL/GenBank/DDBJ whole genome shotgun (WGS) entry which is preliminary data.</text>
</comment>
<organism evidence="2 3">
    <name type="scientific">Pseudonocardia yuanmonensis</name>
    <dbReference type="NCBI Taxonomy" id="1095914"/>
    <lineage>
        <taxon>Bacteria</taxon>
        <taxon>Bacillati</taxon>
        <taxon>Actinomycetota</taxon>
        <taxon>Actinomycetes</taxon>
        <taxon>Pseudonocardiales</taxon>
        <taxon>Pseudonocardiaceae</taxon>
        <taxon>Pseudonocardia</taxon>
    </lineage>
</organism>
<name>A0ABP8W5L8_9PSEU</name>
<feature type="region of interest" description="Disordered" evidence="1">
    <location>
        <begin position="69"/>
        <end position="95"/>
    </location>
</feature>
<proteinExistence type="predicted"/>
<feature type="compositionally biased region" description="Low complexity" evidence="1">
    <location>
        <begin position="69"/>
        <end position="78"/>
    </location>
</feature>
<dbReference type="EMBL" id="BAABIC010000003">
    <property type="protein sequence ID" value="GAA4680750.1"/>
    <property type="molecule type" value="Genomic_DNA"/>
</dbReference>
<evidence type="ECO:0000256" key="1">
    <source>
        <dbReference type="SAM" id="MobiDB-lite"/>
    </source>
</evidence>
<reference evidence="3" key="1">
    <citation type="journal article" date="2019" name="Int. J. Syst. Evol. Microbiol.">
        <title>The Global Catalogue of Microorganisms (GCM) 10K type strain sequencing project: providing services to taxonomists for standard genome sequencing and annotation.</title>
        <authorList>
            <consortium name="The Broad Institute Genomics Platform"/>
            <consortium name="The Broad Institute Genome Sequencing Center for Infectious Disease"/>
            <person name="Wu L."/>
            <person name="Ma J."/>
        </authorList>
    </citation>
    <scope>NUCLEOTIDE SEQUENCE [LARGE SCALE GENOMIC DNA]</scope>
    <source>
        <strain evidence="3">JCM 18055</strain>
    </source>
</reference>